<evidence type="ECO:0000313" key="5">
    <source>
        <dbReference type="Proteomes" id="UP000326678"/>
    </source>
</evidence>
<reference evidence="4 5" key="1">
    <citation type="submission" date="2019-10" db="EMBL/GenBank/DDBJ databases">
        <title>Genomic and transcriptomic insights into the perfect genentic adaptation of a filamentous nitrogen-fixing cyanobacterium to rice fields.</title>
        <authorList>
            <person name="Chen Z."/>
        </authorList>
    </citation>
    <scope>NUCLEOTIDE SEQUENCE [LARGE SCALE GENOMIC DNA]</scope>
    <source>
        <strain evidence="4">CCNUC1</strain>
    </source>
</reference>
<dbReference type="InterPro" id="IPR050832">
    <property type="entry name" value="Bact_Acetyltransf"/>
</dbReference>
<dbReference type="SUPFAM" id="SSF55729">
    <property type="entry name" value="Acyl-CoA N-acyltransferases (Nat)"/>
    <property type="match status" value="1"/>
</dbReference>
<name>A0A5P8WDZ2_9NOSO</name>
<evidence type="ECO:0000256" key="2">
    <source>
        <dbReference type="ARBA" id="ARBA00023315"/>
    </source>
</evidence>
<dbReference type="Proteomes" id="UP000326678">
    <property type="component" value="Chromosome Gxm2"/>
</dbReference>
<dbReference type="InterPro" id="IPR000182">
    <property type="entry name" value="GNAT_dom"/>
</dbReference>
<dbReference type="PROSITE" id="PS51186">
    <property type="entry name" value="GNAT"/>
    <property type="match status" value="1"/>
</dbReference>
<evidence type="ECO:0000256" key="1">
    <source>
        <dbReference type="ARBA" id="ARBA00022679"/>
    </source>
</evidence>
<dbReference type="Pfam" id="PF00583">
    <property type="entry name" value="Acetyltransf_1"/>
    <property type="match status" value="1"/>
</dbReference>
<protein>
    <submittedName>
        <fullName evidence="4">N-acetyltransferase</fullName>
    </submittedName>
</protein>
<keyword evidence="5" id="KW-1185">Reference proteome</keyword>
<proteinExistence type="predicted"/>
<feature type="domain" description="N-acetyltransferase" evidence="3">
    <location>
        <begin position="3"/>
        <end position="144"/>
    </location>
</feature>
<dbReference type="PANTHER" id="PTHR43877">
    <property type="entry name" value="AMINOALKYLPHOSPHONATE N-ACETYLTRANSFERASE-RELATED-RELATED"/>
    <property type="match status" value="1"/>
</dbReference>
<dbReference type="AlphaFoldDB" id="A0A5P8WDZ2"/>
<keyword evidence="1 4" id="KW-0808">Transferase</keyword>
<evidence type="ECO:0000313" key="4">
    <source>
        <dbReference type="EMBL" id="QFS50978.1"/>
    </source>
</evidence>
<dbReference type="InterPro" id="IPR016181">
    <property type="entry name" value="Acyl_CoA_acyltransferase"/>
</dbReference>
<keyword evidence="2" id="KW-0012">Acyltransferase</keyword>
<dbReference type="KEGG" id="nsh:GXM_08472"/>
<organism evidence="4 5">
    <name type="scientific">Nostoc sphaeroides CCNUC1</name>
    <dbReference type="NCBI Taxonomy" id="2653204"/>
    <lineage>
        <taxon>Bacteria</taxon>
        <taxon>Bacillati</taxon>
        <taxon>Cyanobacteriota</taxon>
        <taxon>Cyanophyceae</taxon>
        <taxon>Nostocales</taxon>
        <taxon>Nostocaceae</taxon>
        <taxon>Nostoc</taxon>
    </lineage>
</organism>
<dbReference type="CDD" id="cd04301">
    <property type="entry name" value="NAT_SF"/>
    <property type="match status" value="1"/>
</dbReference>
<dbReference type="EMBL" id="CP045227">
    <property type="protein sequence ID" value="QFS50978.1"/>
    <property type="molecule type" value="Genomic_DNA"/>
</dbReference>
<evidence type="ECO:0000259" key="3">
    <source>
        <dbReference type="PROSITE" id="PS51186"/>
    </source>
</evidence>
<dbReference type="RefSeq" id="WP_152591707.1">
    <property type="nucleotide sequence ID" value="NZ_CP045227.1"/>
</dbReference>
<dbReference type="Gene3D" id="3.40.630.30">
    <property type="match status" value="1"/>
</dbReference>
<gene>
    <name evidence="4" type="ORF">GXM_08472</name>
</gene>
<dbReference type="GO" id="GO:0016747">
    <property type="term" value="F:acyltransferase activity, transferring groups other than amino-acyl groups"/>
    <property type="evidence" value="ECO:0007669"/>
    <property type="project" value="InterPro"/>
</dbReference>
<accession>A0A5P8WDZ2</accession>
<sequence>MAIAIRQARDDELEALIPILLLAEQSERALRWGLANLIDAVYRMDDSEHLVGAATMKWRSDPCEIMELGIAPEFQKQGLGKEFVAWLIQEARQRGKRQILVGTSNSSIANIAFYQKCGFRMDHVRQDYFWYLPEPSYENSIQIQDLLVFRFDLVPCSTRKSKLGMKTRVKLVLRDEERE</sequence>